<dbReference type="InParanoid" id="V4U8V5"/>
<dbReference type="AlphaFoldDB" id="V4U8V5"/>
<accession>V4U8V5</accession>
<name>V4U8V5_CITCL</name>
<reference evidence="1 2" key="1">
    <citation type="submission" date="2013-10" db="EMBL/GenBank/DDBJ databases">
        <authorList>
            <consortium name="International Citrus Genome Consortium"/>
            <person name="Jenkins J."/>
            <person name="Schmutz J."/>
            <person name="Prochnik S."/>
            <person name="Rokhsar D."/>
            <person name="Gmitter F."/>
            <person name="Ollitrault P."/>
            <person name="Machado M."/>
            <person name="Talon M."/>
            <person name="Wincker P."/>
            <person name="Jaillon O."/>
            <person name="Morgante M."/>
        </authorList>
    </citation>
    <scope>NUCLEOTIDE SEQUENCE</scope>
    <source>
        <strain evidence="2">cv. Clemenules</strain>
    </source>
</reference>
<organism evidence="1 2">
    <name type="scientific">Citrus clementina</name>
    <name type="common">Clementine</name>
    <name type="synonym">Citrus deliciosa x Citrus sinensis</name>
    <dbReference type="NCBI Taxonomy" id="85681"/>
    <lineage>
        <taxon>Eukaryota</taxon>
        <taxon>Viridiplantae</taxon>
        <taxon>Streptophyta</taxon>
        <taxon>Embryophyta</taxon>
        <taxon>Tracheophyta</taxon>
        <taxon>Spermatophyta</taxon>
        <taxon>Magnoliopsida</taxon>
        <taxon>eudicotyledons</taxon>
        <taxon>Gunneridae</taxon>
        <taxon>Pentapetalae</taxon>
        <taxon>rosids</taxon>
        <taxon>malvids</taxon>
        <taxon>Sapindales</taxon>
        <taxon>Rutaceae</taxon>
        <taxon>Aurantioideae</taxon>
        <taxon>Citrus</taxon>
    </lineage>
</organism>
<protein>
    <submittedName>
        <fullName evidence="1">Uncharacterized protein</fullName>
    </submittedName>
</protein>
<evidence type="ECO:0000313" key="1">
    <source>
        <dbReference type="EMBL" id="ESR35664.1"/>
    </source>
</evidence>
<dbReference type="STRING" id="85681.V4U8V5"/>
<keyword evidence="2" id="KW-1185">Reference proteome</keyword>
<dbReference type="Proteomes" id="UP000030687">
    <property type="component" value="Unassembled WGS sequence"/>
</dbReference>
<evidence type="ECO:0000313" key="2">
    <source>
        <dbReference type="Proteomes" id="UP000030687"/>
    </source>
</evidence>
<gene>
    <name evidence="1" type="ORF">CICLE_v10030183mg</name>
</gene>
<proteinExistence type="predicted"/>
<dbReference type="Gramene" id="ESR35664">
    <property type="protein sequence ID" value="ESR35664"/>
    <property type="gene ID" value="CICLE_v10030183mg"/>
</dbReference>
<dbReference type="KEGG" id="cic:CICLE_v10030183mg"/>
<dbReference type="EMBL" id="KI536978">
    <property type="protein sequence ID" value="ESR35664.1"/>
    <property type="molecule type" value="Genomic_DNA"/>
</dbReference>
<sequence length="98" mass="10830">MVKIHTDENLADALTKRFNRAKINGRCIEVRYSSLQRHLRLPCALSRSCSTVAYIEYNHKCCSCGGHCSCNPCTCSKIQANKICKAHCSCGTACKCPT</sequence>